<reference evidence="1" key="1">
    <citation type="journal article" date="2020" name="Stud. Mycol.">
        <title>101 Dothideomycetes genomes: a test case for predicting lifestyles and emergence of pathogens.</title>
        <authorList>
            <person name="Haridas S."/>
            <person name="Albert R."/>
            <person name="Binder M."/>
            <person name="Bloem J."/>
            <person name="Labutti K."/>
            <person name="Salamov A."/>
            <person name="Andreopoulos B."/>
            <person name="Baker S."/>
            <person name="Barry K."/>
            <person name="Bills G."/>
            <person name="Bluhm B."/>
            <person name="Cannon C."/>
            <person name="Castanera R."/>
            <person name="Culley D."/>
            <person name="Daum C."/>
            <person name="Ezra D."/>
            <person name="Gonzalez J."/>
            <person name="Henrissat B."/>
            <person name="Kuo A."/>
            <person name="Liang C."/>
            <person name="Lipzen A."/>
            <person name="Lutzoni F."/>
            <person name="Magnuson J."/>
            <person name="Mondo S."/>
            <person name="Nolan M."/>
            <person name="Ohm R."/>
            <person name="Pangilinan J."/>
            <person name="Park H.-J."/>
            <person name="Ramirez L."/>
            <person name="Alfaro M."/>
            <person name="Sun H."/>
            <person name="Tritt A."/>
            <person name="Yoshinaga Y."/>
            <person name="Zwiers L.-H."/>
            <person name="Turgeon B."/>
            <person name="Goodwin S."/>
            <person name="Spatafora J."/>
            <person name="Crous P."/>
            <person name="Grigoriev I."/>
        </authorList>
    </citation>
    <scope>NUCLEOTIDE SEQUENCE</scope>
    <source>
        <strain evidence="1">CBS 690.94</strain>
    </source>
</reference>
<evidence type="ECO:0000313" key="2">
    <source>
        <dbReference type="Proteomes" id="UP000799764"/>
    </source>
</evidence>
<organism evidence="1 2">
    <name type="scientific">Karstenula rhodostoma CBS 690.94</name>
    <dbReference type="NCBI Taxonomy" id="1392251"/>
    <lineage>
        <taxon>Eukaryota</taxon>
        <taxon>Fungi</taxon>
        <taxon>Dikarya</taxon>
        <taxon>Ascomycota</taxon>
        <taxon>Pezizomycotina</taxon>
        <taxon>Dothideomycetes</taxon>
        <taxon>Pleosporomycetidae</taxon>
        <taxon>Pleosporales</taxon>
        <taxon>Massarineae</taxon>
        <taxon>Didymosphaeriaceae</taxon>
        <taxon>Karstenula</taxon>
    </lineage>
</organism>
<dbReference type="OrthoDB" id="10522312at2759"/>
<protein>
    <submittedName>
        <fullName evidence="1">Uncharacterized protein</fullName>
    </submittedName>
</protein>
<dbReference type="EMBL" id="MU001499">
    <property type="protein sequence ID" value="KAF2445536.1"/>
    <property type="molecule type" value="Genomic_DNA"/>
</dbReference>
<proteinExistence type="predicted"/>
<gene>
    <name evidence="1" type="ORF">P171DRAFT_484213</name>
</gene>
<dbReference type="Proteomes" id="UP000799764">
    <property type="component" value="Unassembled WGS sequence"/>
</dbReference>
<keyword evidence="2" id="KW-1185">Reference proteome</keyword>
<name>A0A9P4UCS4_9PLEO</name>
<comment type="caution">
    <text evidence="1">The sequence shown here is derived from an EMBL/GenBank/DDBJ whole genome shotgun (WGS) entry which is preliminary data.</text>
</comment>
<dbReference type="AlphaFoldDB" id="A0A9P4UCS4"/>
<evidence type="ECO:0000313" key="1">
    <source>
        <dbReference type="EMBL" id="KAF2445536.1"/>
    </source>
</evidence>
<accession>A0A9P4UCS4</accession>
<sequence length="540" mass="61788">MLSSLSAWTDYRRKFYSPSSLDHMKYFFETSILLARTAKWDSWESALAMSMKAVDLRNAGRLCRSITPVAQELLFYTICIDDQKRGPIVPSYLFSIQSRMFKLIRLLIDNPHLRGLVKQLHISLLPFRYSNARNAAIDKLVEDTACFLAPGQDRLGPLAATRNKSKKKPISSLAVWLRRWSSPGETAVAISRQQLSFWLTELLALLPKLQCLRLWDIHTGIHSFGSVAEVRCVTEPIPLLVRSALLCSPVAFEMLRYVSLPAYGPCDVLVLDSLPSAKTADICILRSRATHHALPHTKIKHVKNLRFGFSDIDLNAEDFLQALSDILTLFEDVRSFELYDGMNLLCIFRSYEYTLLEVFSSLAPALEPHRHTLETLLFSAKFDEQGNWYSMVPDLSSFHQLKTLKLPDQLISQAIRVTDDNTEEPMRLFPSLKMEYLPRNLESLTLDRCSGVIYWYLLTLIEYEDTLPKLCRVEVIANVYRGLWDMLTTTVTGKTTRVSGREIPRSSFVCPWTSSRIDERSTESLERTYSWAKVFSIDSI</sequence>